<dbReference type="InterPro" id="IPR003591">
    <property type="entry name" value="Leu-rich_rpt_typical-subtyp"/>
</dbReference>
<dbReference type="AlphaFoldDB" id="A0AAP0P162"/>
<dbReference type="PANTHER" id="PTHR48063:SF90">
    <property type="entry name" value="OS11G0565920 PROTEIN"/>
    <property type="match status" value="1"/>
</dbReference>
<evidence type="ECO:0000256" key="2">
    <source>
        <dbReference type="ARBA" id="ARBA00009592"/>
    </source>
</evidence>
<dbReference type="Pfam" id="PF00560">
    <property type="entry name" value="LRR_1"/>
    <property type="match status" value="3"/>
</dbReference>
<name>A0AAP0P162_9MAGN</name>
<dbReference type="PANTHER" id="PTHR48063">
    <property type="entry name" value="LRR RECEPTOR-LIKE KINASE"/>
    <property type="match status" value="1"/>
</dbReference>
<comment type="caution">
    <text evidence="11">The sequence shown here is derived from an EMBL/GenBank/DDBJ whole genome shotgun (WGS) entry which is preliminary data.</text>
</comment>
<keyword evidence="3" id="KW-1003">Cell membrane</keyword>
<protein>
    <submittedName>
        <fullName evidence="11">Uncharacterized protein</fullName>
    </submittedName>
</protein>
<evidence type="ECO:0000256" key="3">
    <source>
        <dbReference type="ARBA" id="ARBA00022475"/>
    </source>
</evidence>
<dbReference type="InterPro" id="IPR046956">
    <property type="entry name" value="RLP23-like"/>
</dbReference>
<accession>A0AAP0P162</accession>
<keyword evidence="10" id="KW-0325">Glycoprotein</keyword>
<dbReference type="Proteomes" id="UP001420932">
    <property type="component" value="Unassembled WGS sequence"/>
</dbReference>
<keyword evidence="7" id="KW-0677">Repeat</keyword>
<keyword evidence="8" id="KW-1133">Transmembrane helix</keyword>
<evidence type="ECO:0000256" key="7">
    <source>
        <dbReference type="ARBA" id="ARBA00022737"/>
    </source>
</evidence>
<evidence type="ECO:0000256" key="5">
    <source>
        <dbReference type="ARBA" id="ARBA00022692"/>
    </source>
</evidence>
<dbReference type="InterPro" id="IPR001611">
    <property type="entry name" value="Leu-rich_rpt"/>
</dbReference>
<evidence type="ECO:0000256" key="10">
    <source>
        <dbReference type="ARBA" id="ARBA00023180"/>
    </source>
</evidence>
<reference evidence="11 12" key="1">
    <citation type="submission" date="2024-01" db="EMBL/GenBank/DDBJ databases">
        <title>Genome assemblies of Stephania.</title>
        <authorList>
            <person name="Yang L."/>
        </authorList>
    </citation>
    <scope>NUCLEOTIDE SEQUENCE [LARGE SCALE GENOMIC DNA]</scope>
    <source>
        <strain evidence="11">YNDBR</strain>
        <tissue evidence="11">Leaf</tissue>
    </source>
</reference>
<keyword evidence="9" id="KW-0472">Membrane</keyword>
<comment type="similarity">
    <text evidence="2">Belongs to the RLP family.</text>
</comment>
<sequence length="292" mass="32335">MNGAIPKSLGQLSELELLDLSLNAWDSELTEDHFANLANLRLLFISFDEKLPKPLFFNLSSNWVCPFTELSDLDLTNCQLGPIFPSWLQNLNRLGNIMLKNVGISDKIPNWFPKIYPSLQFLDLSNNQISGKVPLEFRNGLKSTEIAVLNLRGNLFSGTIPLNINETMPNLQFLTLSNNLIEGSIPSSICNLKWLTIVSLSSNNLSGELPQECWKDLQSLEVIDLSNNHLSGKVPISIWSAPQLSILSLSKNGFSGNLPPNLKTLGPLRVIDLGENSFSAICQCGWGKGFHT</sequence>
<evidence type="ECO:0000256" key="6">
    <source>
        <dbReference type="ARBA" id="ARBA00022729"/>
    </source>
</evidence>
<evidence type="ECO:0000256" key="9">
    <source>
        <dbReference type="ARBA" id="ARBA00023136"/>
    </source>
</evidence>
<dbReference type="PRINTS" id="PR00019">
    <property type="entry name" value="LEURICHRPT"/>
</dbReference>
<dbReference type="SUPFAM" id="SSF52047">
    <property type="entry name" value="RNI-like"/>
    <property type="match status" value="1"/>
</dbReference>
<comment type="subcellular location">
    <subcellularLocation>
        <location evidence="1">Cell membrane</location>
        <topology evidence="1">Single-pass type I membrane protein</topology>
    </subcellularLocation>
</comment>
<evidence type="ECO:0000256" key="1">
    <source>
        <dbReference type="ARBA" id="ARBA00004251"/>
    </source>
</evidence>
<dbReference type="PROSITE" id="PS51450">
    <property type="entry name" value="LRR"/>
    <property type="match status" value="1"/>
</dbReference>
<dbReference type="InterPro" id="IPR032675">
    <property type="entry name" value="LRR_dom_sf"/>
</dbReference>
<keyword evidence="6" id="KW-0732">Signal</keyword>
<keyword evidence="4" id="KW-0433">Leucine-rich repeat</keyword>
<proteinExistence type="inferred from homology"/>
<dbReference type="EMBL" id="JBBNAF010000007">
    <property type="protein sequence ID" value="KAK9127432.1"/>
    <property type="molecule type" value="Genomic_DNA"/>
</dbReference>
<dbReference type="GO" id="GO:0005886">
    <property type="term" value="C:plasma membrane"/>
    <property type="evidence" value="ECO:0007669"/>
    <property type="project" value="UniProtKB-SubCell"/>
</dbReference>
<evidence type="ECO:0000313" key="12">
    <source>
        <dbReference type="Proteomes" id="UP001420932"/>
    </source>
</evidence>
<gene>
    <name evidence="11" type="ORF">Syun_016229</name>
</gene>
<keyword evidence="12" id="KW-1185">Reference proteome</keyword>
<evidence type="ECO:0000256" key="8">
    <source>
        <dbReference type="ARBA" id="ARBA00022989"/>
    </source>
</evidence>
<dbReference type="Pfam" id="PF13855">
    <property type="entry name" value="LRR_8"/>
    <property type="match status" value="1"/>
</dbReference>
<organism evidence="11 12">
    <name type="scientific">Stephania yunnanensis</name>
    <dbReference type="NCBI Taxonomy" id="152371"/>
    <lineage>
        <taxon>Eukaryota</taxon>
        <taxon>Viridiplantae</taxon>
        <taxon>Streptophyta</taxon>
        <taxon>Embryophyta</taxon>
        <taxon>Tracheophyta</taxon>
        <taxon>Spermatophyta</taxon>
        <taxon>Magnoliopsida</taxon>
        <taxon>Ranunculales</taxon>
        <taxon>Menispermaceae</taxon>
        <taxon>Menispermoideae</taxon>
        <taxon>Cissampelideae</taxon>
        <taxon>Stephania</taxon>
    </lineage>
</organism>
<keyword evidence="5" id="KW-0812">Transmembrane</keyword>
<dbReference type="Gene3D" id="3.80.10.10">
    <property type="entry name" value="Ribonuclease Inhibitor"/>
    <property type="match status" value="2"/>
</dbReference>
<dbReference type="SMART" id="SM00369">
    <property type="entry name" value="LRR_TYP"/>
    <property type="match status" value="4"/>
</dbReference>
<evidence type="ECO:0000313" key="11">
    <source>
        <dbReference type="EMBL" id="KAK9127432.1"/>
    </source>
</evidence>
<evidence type="ECO:0000256" key="4">
    <source>
        <dbReference type="ARBA" id="ARBA00022614"/>
    </source>
</evidence>